<proteinExistence type="predicted"/>
<keyword evidence="3" id="KW-1185">Reference proteome</keyword>
<sequence>METWHPILAAVEGPTGTWRMLDSLGEQYGTIEIRRVMNDTDTRYRATFRGEVIGWATTLQYACEQVHRAFLRAHGPSGGPIAGWGERPPVQAPKKPTPRSG</sequence>
<dbReference type="EMBL" id="BAAAOH010000001">
    <property type="protein sequence ID" value="GAA1983171.1"/>
    <property type="molecule type" value="Genomic_DNA"/>
</dbReference>
<evidence type="ECO:0000313" key="2">
    <source>
        <dbReference type="EMBL" id="GAA1983171.1"/>
    </source>
</evidence>
<comment type="caution">
    <text evidence="2">The sequence shown here is derived from an EMBL/GenBank/DDBJ whole genome shotgun (WGS) entry which is preliminary data.</text>
</comment>
<dbReference type="Proteomes" id="UP001500326">
    <property type="component" value="Unassembled WGS sequence"/>
</dbReference>
<feature type="region of interest" description="Disordered" evidence="1">
    <location>
        <begin position="77"/>
        <end position="101"/>
    </location>
</feature>
<evidence type="ECO:0000313" key="3">
    <source>
        <dbReference type="Proteomes" id="UP001500326"/>
    </source>
</evidence>
<protein>
    <submittedName>
        <fullName evidence="2">Uncharacterized protein</fullName>
    </submittedName>
</protein>
<gene>
    <name evidence="2" type="ORF">GCM10009777_16270</name>
</gene>
<accession>A0ABN2SAN0</accession>
<reference evidence="2 3" key="1">
    <citation type="journal article" date="2019" name="Int. J. Syst. Evol. Microbiol.">
        <title>The Global Catalogue of Microorganisms (GCM) 10K type strain sequencing project: providing services to taxonomists for standard genome sequencing and annotation.</title>
        <authorList>
            <consortium name="The Broad Institute Genomics Platform"/>
            <consortium name="The Broad Institute Genome Sequencing Center for Infectious Disease"/>
            <person name="Wu L."/>
            <person name="Ma J."/>
        </authorList>
    </citation>
    <scope>NUCLEOTIDE SEQUENCE [LARGE SCALE GENOMIC DNA]</scope>
    <source>
        <strain evidence="2 3">JCM 14902</strain>
    </source>
</reference>
<dbReference type="RefSeq" id="WP_344060261.1">
    <property type="nucleotide sequence ID" value="NZ_BAAAOH010000001.1"/>
</dbReference>
<evidence type="ECO:0000256" key="1">
    <source>
        <dbReference type="SAM" id="MobiDB-lite"/>
    </source>
</evidence>
<name>A0ABN2SAN0_9MICO</name>
<organism evidence="2 3">
    <name type="scientific">Microbacterium pumilum</name>
    <dbReference type="NCBI Taxonomy" id="344165"/>
    <lineage>
        <taxon>Bacteria</taxon>
        <taxon>Bacillati</taxon>
        <taxon>Actinomycetota</taxon>
        <taxon>Actinomycetes</taxon>
        <taxon>Micrococcales</taxon>
        <taxon>Microbacteriaceae</taxon>
        <taxon>Microbacterium</taxon>
    </lineage>
</organism>